<dbReference type="OrthoDB" id="5405878at2"/>
<dbReference type="InterPro" id="IPR025746">
    <property type="entry name" value="PilX_N_dom"/>
</dbReference>
<accession>A0A1H7Z3Z5</accession>
<dbReference type="Pfam" id="PF14341">
    <property type="entry name" value="PilX_N"/>
    <property type="match status" value="1"/>
</dbReference>
<protein>
    <submittedName>
        <fullName evidence="3">PilX N-terminal</fullName>
    </submittedName>
</protein>
<keyword evidence="4" id="KW-1185">Reference proteome</keyword>
<dbReference type="AlphaFoldDB" id="A0A1H7Z3Z5"/>
<keyword evidence="1" id="KW-0812">Transmembrane</keyword>
<evidence type="ECO:0000313" key="3">
    <source>
        <dbReference type="EMBL" id="SEM52901.1"/>
    </source>
</evidence>
<keyword evidence="1" id="KW-0472">Membrane</keyword>
<evidence type="ECO:0000256" key="1">
    <source>
        <dbReference type="SAM" id="Phobius"/>
    </source>
</evidence>
<evidence type="ECO:0000259" key="2">
    <source>
        <dbReference type="Pfam" id="PF14341"/>
    </source>
</evidence>
<feature type="domain" description="Type 4 fimbrial biogenesis protein PilX N-terminal" evidence="2">
    <location>
        <begin position="14"/>
        <end position="63"/>
    </location>
</feature>
<dbReference type="STRING" id="43775.SAMN04489760_12015"/>
<proteinExistence type="predicted"/>
<evidence type="ECO:0000313" key="4">
    <source>
        <dbReference type="Proteomes" id="UP000198744"/>
    </source>
</evidence>
<dbReference type="EMBL" id="FOBS01000020">
    <property type="protein sequence ID" value="SEM52901.1"/>
    <property type="molecule type" value="Genomic_DNA"/>
</dbReference>
<organism evidence="3 4">
    <name type="scientific">Syntrophus gentianae</name>
    <dbReference type="NCBI Taxonomy" id="43775"/>
    <lineage>
        <taxon>Bacteria</taxon>
        <taxon>Pseudomonadati</taxon>
        <taxon>Thermodesulfobacteriota</taxon>
        <taxon>Syntrophia</taxon>
        <taxon>Syntrophales</taxon>
        <taxon>Syntrophaceae</taxon>
        <taxon>Syntrophus</taxon>
    </lineage>
</organism>
<keyword evidence="1" id="KW-1133">Transmembrane helix</keyword>
<name>A0A1H7Z3Z5_9BACT</name>
<sequence length="545" mass="57668">MKLNRIIKPLADEKGVMLVVGILLVAVLAILGTTALLNSTTDLKISGNYRSGEEVLYAAEAGAEYGVNRLRAALKVLNGSTSSVVPPTMSGFSFTTSGFLAKVGTETQKTVTKGDYAGLMAYCQNYTITSTAAKNNTNSRATVIYNMEDQLIPLFQFGIFYEQDLEMLPGANMTFSGGRIHSNSDMYMYSSATLTINTRVTAAGDIYHGRKDSTVSPGTNNVMIANSSGTLKGLNFDSSSSTWKEDATSTWGGTVKSEDHGITSLNMPLSTSSSNPIDILGTTDSSSLHAQSGLRIIDGTAYDKSGNVLDLTAGGTYTNPITVTSSDFTDQRESKVMSTVQVDVSVLASNPVAMAALNDPPTGCDSGILYVSSDNITNPAVRLINGSSLPTGGLSVATNNPLYIQGDYNTDNKAAAVFSDALTVLSNSWNDTNSASGISSRPATATTVNTAVVTGNVATAGSNYSGGVENLIRFLENWSGQTFTYGGSLACLWQSQQATTKWPGTGSVYNAPTRNWSYNISLSNLPPGTPRVRNLEKISWRQVTN</sequence>
<feature type="transmembrane region" description="Helical" evidence="1">
    <location>
        <begin position="16"/>
        <end position="37"/>
    </location>
</feature>
<dbReference type="RefSeq" id="WP_093884049.1">
    <property type="nucleotide sequence ID" value="NZ_FOBS01000020.1"/>
</dbReference>
<reference evidence="3 4" key="1">
    <citation type="submission" date="2016-10" db="EMBL/GenBank/DDBJ databases">
        <authorList>
            <person name="de Groot N.N."/>
        </authorList>
    </citation>
    <scope>NUCLEOTIDE SEQUENCE [LARGE SCALE GENOMIC DNA]</scope>
    <source>
        <strain evidence="3 4">DSM 8423</strain>
    </source>
</reference>
<gene>
    <name evidence="3" type="ORF">SAMN04489760_12015</name>
</gene>
<dbReference type="Proteomes" id="UP000198744">
    <property type="component" value="Unassembled WGS sequence"/>
</dbReference>